<dbReference type="VEuPathDB" id="VectorBase:MDOMA2_015690"/>
<dbReference type="SUPFAM" id="SSF57362">
    <property type="entry name" value="BPTI-like"/>
    <property type="match status" value="1"/>
</dbReference>
<evidence type="ECO:0000259" key="2">
    <source>
        <dbReference type="Pfam" id="PF00014"/>
    </source>
</evidence>
<dbReference type="InterPro" id="IPR002223">
    <property type="entry name" value="Kunitz_BPTI"/>
</dbReference>
<feature type="domain" description="BPTI/Kunitz inhibitor" evidence="2">
    <location>
        <begin position="31"/>
        <end position="76"/>
    </location>
</feature>
<dbReference type="eggNOG" id="KOG1969">
    <property type="taxonomic scope" value="Eukaryota"/>
</dbReference>
<dbReference type="GeneID" id="101893980"/>
<dbReference type="OrthoDB" id="7808666at2759"/>
<reference evidence="5" key="2">
    <citation type="submission" date="2025-04" db="UniProtKB">
        <authorList>
            <consortium name="RefSeq"/>
        </authorList>
    </citation>
    <scope>IDENTIFICATION</scope>
</reference>
<dbReference type="RefSeq" id="XP_005182689.1">
    <property type="nucleotide sequence ID" value="XM_005182632.3"/>
</dbReference>
<dbReference type="STRING" id="7370.A0A1I8NH89"/>
<dbReference type="VEuPathDB" id="VectorBase:MDOA015119"/>
<dbReference type="AlphaFoldDB" id="A0A1I8NH89"/>
<evidence type="ECO:0000313" key="3">
    <source>
        <dbReference type="EnsemblMetazoa" id="MDOA015119-PA"/>
    </source>
</evidence>
<keyword evidence="1" id="KW-0732">Signal</keyword>
<dbReference type="KEGG" id="mde:101893980"/>
<sequence>MNFMTLCYFLLAVIGFSEARSRPAVDICDRQPTITGLCLTSTLGIYYDAETQHCRYVGCSPDKKLFTSLEDCEKICNSKRRRNRRNRQSRNQI</sequence>
<feature type="signal peptide" evidence="1">
    <location>
        <begin position="1"/>
        <end position="19"/>
    </location>
</feature>
<dbReference type="Gene3D" id="4.10.410.10">
    <property type="entry name" value="Pancreatic trypsin inhibitor Kunitz domain"/>
    <property type="match status" value="1"/>
</dbReference>
<protein>
    <submittedName>
        <fullName evidence="5">Uncharacterized protein LOC101893980</fullName>
    </submittedName>
</protein>
<organism evidence="3">
    <name type="scientific">Musca domestica</name>
    <name type="common">House fly</name>
    <dbReference type="NCBI Taxonomy" id="7370"/>
    <lineage>
        <taxon>Eukaryota</taxon>
        <taxon>Metazoa</taxon>
        <taxon>Ecdysozoa</taxon>
        <taxon>Arthropoda</taxon>
        <taxon>Hexapoda</taxon>
        <taxon>Insecta</taxon>
        <taxon>Pterygota</taxon>
        <taxon>Neoptera</taxon>
        <taxon>Endopterygota</taxon>
        <taxon>Diptera</taxon>
        <taxon>Brachycera</taxon>
        <taxon>Muscomorpha</taxon>
        <taxon>Muscoidea</taxon>
        <taxon>Muscidae</taxon>
        <taxon>Musca</taxon>
    </lineage>
</organism>
<evidence type="ECO:0000313" key="4">
    <source>
        <dbReference type="Proteomes" id="UP001652621"/>
    </source>
</evidence>
<reference evidence="3" key="1">
    <citation type="submission" date="2020-05" db="UniProtKB">
        <authorList>
            <consortium name="EnsemblMetazoa"/>
        </authorList>
    </citation>
    <scope>IDENTIFICATION</scope>
    <source>
        <strain evidence="3">Aabys</strain>
    </source>
</reference>
<dbReference type="GO" id="GO:0004867">
    <property type="term" value="F:serine-type endopeptidase inhibitor activity"/>
    <property type="evidence" value="ECO:0007669"/>
    <property type="project" value="InterPro"/>
</dbReference>
<dbReference type="EnsemblMetazoa" id="MDOA015119-RA">
    <property type="protein sequence ID" value="MDOA015119-PA"/>
    <property type="gene ID" value="MDOA015119"/>
</dbReference>
<proteinExistence type="predicted"/>
<dbReference type="Pfam" id="PF00014">
    <property type="entry name" value="Kunitz_BPTI"/>
    <property type="match status" value="1"/>
</dbReference>
<accession>A0A1I8NH89</accession>
<evidence type="ECO:0000256" key="1">
    <source>
        <dbReference type="SAM" id="SignalP"/>
    </source>
</evidence>
<evidence type="ECO:0000313" key="5">
    <source>
        <dbReference type="RefSeq" id="XP_005182689.1"/>
    </source>
</evidence>
<feature type="chain" id="PRO_5044561667" evidence="1">
    <location>
        <begin position="20"/>
        <end position="93"/>
    </location>
</feature>
<keyword evidence="4" id="KW-1185">Reference proteome</keyword>
<dbReference type="InterPro" id="IPR036880">
    <property type="entry name" value="Kunitz_BPTI_sf"/>
</dbReference>
<name>A0A1I8NH89_MUSDO</name>
<dbReference type="Proteomes" id="UP001652621">
    <property type="component" value="Unplaced"/>
</dbReference>
<gene>
    <name evidence="3" type="primary">101893980</name>
    <name evidence="5" type="synonym">LOC101893980</name>
</gene>